<gene>
    <name evidence="3" type="ORF">C4900_07050</name>
    <name evidence="2" type="ORF">C4900_07155</name>
</gene>
<name>A0A368HEN3_9GAMM</name>
<accession>A0A368HEN3</accession>
<dbReference type="AlphaFoldDB" id="A0A368HEN3"/>
<feature type="region of interest" description="Disordered" evidence="1">
    <location>
        <begin position="1"/>
        <end position="33"/>
    </location>
</feature>
<keyword evidence="4" id="KW-1185">Reference proteome</keyword>
<dbReference type="RefSeq" id="WP_147267150.1">
    <property type="nucleotide sequence ID" value="NZ_PSYR01000001.1"/>
</dbReference>
<proteinExistence type="predicted"/>
<evidence type="ECO:0000313" key="4">
    <source>
        <dbReference type="Proteomes" id="UP000253250"/>
    </source>
</evidence>
<dbReference type="EMBL" id="PSYR01000001">
    <property type="protein sequence ID" value="RCN59439.1"/>
    <property type="molecule type" value="Genomic_DNA"/>
</dbReference>
<reference evidence="2 4" key="1">
    <citation type="submission" date="2018-02" db="EMBL/GenBank/DDBJ databases">
        <title>Insights into the biology of acidophilic members of the Acidiferrobacteraceae family derived from comparative genomic analyses.</title>
        <authorList>
            <person name="Issotta F."/>
            <person name="Thyssen C."/>
            <person name="Mena C."/>
            <person name="Moya A."/>
            <person name="Bellenberg S."/>
            <person name="Sproer C."/>
            <person name="Covarrubias P.C."/>
            <person name="Sand W."/>
            <person name="Quatrini R."/>
            <person name="Vera M."/>
        </authorList>
    </citation>
    <scope>NUCLEOTIDE SEQUENCE [LARGE SCALE GENOMIC DNA]</scope>
    <source>
        <strain evidence="4">m-1</strain>
        <strain evidence="2">M-1</strain>
    </source>
</reference>
<organism evidence="2 4">
    <name type="scientific">Acidiferrobacter thiooxydans</name>
    <dbReference type="NCBI Taxonomy" id="163359"/>
    <lineage>
        <taxon>Bacteria</taxon>
        <taxon>Pseudomonadati</taxon>
        <taxon>Pseudomonadota</taxon>
        <taxon>Gammaproteobacteria</taxon>
        <taxon>Acidiferrobacterales</taxon>
        <taxon>Acidiferrobacteraceae</taxon>
        <taxon>Acidiferrobacter</taxon>
    </lineage>
</organism>
<evidence type="ECO:0000313" key="3">
    <source>
        <dbReference type="EMBL" id="RCN59439.1"/>
    </source>
</evidence>
<protein>
    <submittedName>
        <fullName evidence="2">Uncharacterized protein</fullName>
    </submittedName>
</protein>
<dbReference type="Proteomes" id="UP000253250">
    <property type="component" value="Unassembled WGS sequence"/>
</dbReference>
<sequence>MLGYRLRGPGLLDGTGEGDLPTPVAPSTRSTCPGPTRYQREAGYGRVVGAVRRIRPALGIEVGEGLNRCLTGTKRVFERRVALGSAAEQARLWDTCRPRKASICATSSSPSKAMDSVPKLLAYLDDFQVNDTADLSVRRGDTTRETAAILRLGM</sequence>
<evidence type="ECO:0000256" key="1">
    <source>
        <dbReference type="SAM" id="MobiDB-lite"/>
    </source>
</evidence>
<comment type="caution">
    <text evidence="2">The sequence shown here is derived from an EMBL/GenBank/DDBJ whole genome shotgun (WGS) entry which is preliminary data.</text>
</comment>
<evidence type="ECO:0000313" key="2">
    <source>
        <dbReference type="EMBL" id="RCN55702.1"/>
    </source>
</evidence>
<dbReference type="EMBL" id="PSYR01000002">
    <property type="protein sequence ID" value="RCN55702.1"/>
    <property type="molecule type" value="Genomic_DNA"/>
</dbReference>